<sequence>MKLARQKFYITFSLVLASLYNCAQEQPALTESNFLYSHEPAWKKLYGVKTPFRKLQDQVTEYQTPAAVNAPDKKQVYAISVTNYAKTITEISDKYKPNYRLKVVYTYGNNNIIKSKTIYDDNLDGKGWQFNEKFLYSYQIDKNGNHYNEVMQSTDPRPGADAPVPRKVKALYNPKKQLVKYTEAGYTYQFSYNDKGDIIREHYSEAEKSHGETVYKYIYDAKGNWIKRETFRTNSFKDNLLEQVVNRKIEY</sequence>
<dbReference type="Proteomes" id="UP001246858">
    <property type="component" value="Unassembled WGS sequence"/>
</dbReference>
<comment type="caution">
    <text evidence="1">The sequence shown here is derived from an EMBL/GenBank/DDBJ whole genome shotgun (WGS) entry which is preliminary data.</text>
</comment>
<accession>A0ACC6L215</accession>
<dbReference type="EMBL" id="JAVDTF010000004">
    <property type="protein sequence ID" value="MDR6785539.1"/>
    <property type="molecule type" value="Genomic_DNA"/>
</dbReference>
<name>A0ACC6L215_9SPHI</name>
<organism evidence="1 2">
    <name type="scientific">Pedobacter africanus</name>
    <dbReference type="NCBI Taxonomy" id="151894"/>
    <lineage>
        <taxon>Bacteria</taxon>
        <taxon>Pseudomonadati</taxon>
        <taxon>Bacteroidota</taxon>
        <taxon>Sphingobacteriia</taxon>
        <taxon>Sphingobacteriales</taxon>
        <taxon>Sphingobacteriaceae</taxon>
        <taxon>Pedobacter</taxon>
    </lineage>
</organism>
<reference evidence="1" key="1">
    <citation type="submission" date="2023-07" db="EMBL/GenBank/DDBJ databases">
        <title>Sorghum-associated microbial communities from plants grown in Nebraska, USA.</title>
        <authorList>
            <person name="Schachtman D."/>
        </authorList>
    </citation>
    <scope>NUCLEOTIDE SEQUENCE</scope>
    <source>
        <strain evidence="1">2697</strain>
    </source>
</reference>
<keyword evidence="2" id="KW-1185">Reference proteome</keyword>
<gene>
    <name evidence="1" type="ORF">J2X78_004124</name>
</gene>
<proteinExistence type="predicted"/>
<evidence type="ECO:0000313" key="1">
    <source>
        <dbReference type="EMBL" id="MDR6785539.1"/>
    </source>
</evidence>
<protein>
    <submittedName>
        <fullName evidence="1">YD repeat-containing protein</fullName>
    </submittedName>
</protein>
<evidence type="ECO:0000313" key="2">
    <source>
        <dbReference type="Proteomes" id="UP001246858"/>
    </source>
</evidence>